<evidence type="ECO:0000256" key="2">
    <source>
        <dbReference type="ARBA" id="ARBA00022448"/>
    </source>
</evidence>
<reference evidence="13 14" key="1">
    <citation type="submission" date="2015-04" db="EMBL/GenBank/DDBJ databases">
        <title>Draft Genome Sequence of the Novel Agar-Digesting Marine Bacterium Q1.</title>
        <authorList>
            <person name="Li Y."/>
            <person name="Li D."/>
            <person name="Chen G."/>
            <person name="Du Z."/>
        </authorList>
    </citation>
    <scope>NUCLEOTIDE SEQUENCE [LARGE SCALE GENOMIC DNA]</scope>
    <source>
        <strain evidence="13 14">Q1</strain>
    </source>
</reference>
<comment type="caution">
    <text evidence="13">The sequence shown here is derived from an EMBL/GenBank/DDBJ whole genome shotgun (WGS) entry which is preliminary data.</text>
</comment>
<evidence type="ECO:0000256" key="4">
    <source>
        <dbReference type="ARBA" id="ARBA00022692"/>
    </source>
</evidence>
<feature type="domain" description="TonB-dependent receptor-like beta-barrel" evidence="11">
    <location>
        <begin position="432"/>
        <end position="942"/>
    </location>
</feature>
<evidence type="ECO:0000256" key="3">
    <source>
        <dbReference type="ARBA" id="ARBA00022452"/>
    </source>
</evidence>
<dbReference type="InterPro" id="IPR037066">
    <property type="entry name" value="Plug_dom_sf"/>
</dbReference>
<evidence type="ECO:0000313" key="13">
    <source>
        <dbReference type="EMBL" id="KMT66702.1"/>
    </source>
</evidence>
<evidence type="ECO:0000256" key="10">
    <source>
        <dbReference type="SAM" id="SignalP"/>
    </source>
</evidence>
<dbReference type="Gene3D" id="2.40.170.20">
    <property type="entry name" value="TonB-dependent receptor, beta-barrel domain"/>
    <property type="match status" value="1"/>
</dbReference>
<feature type="chain" id="PRO_5005298593" evidence="10">
    <location>
        <begin position="25"/>
        <end position="974"/>
    </location>
</feature>
<keyword evidence="3 8" id="KW-1134">Transmembrane beta strand</keyword>
<organism evidence="13 14">
    <name type="scientific">Catenovulum maritimum</name>
    <dbReference type="NCBI Taxonomy" id="1513271"/>
    <lineage>
        <taxon>Bacteria</taxon>
        <taxon>Pseudomonadati</taxon>
        <taxon>Pseudomonadota</taxon>
        <taxon>Gammaproteobacteria</taxon>
        <taxon>Alteromonadales</taxon>
        <taxon>Alteromonadaceae</taxon>
        <taxon>Catenovulum</taxon>
    </lineage>
</organism>
<keyword evidence="13" id="KW-0675">Receptor</keyword>
<evidence type="ECO:0000256" key="1">
    <source>
        <dbReference type="ARBA" id="ARBA00004571"/>
    </source>
</evidence>
<dbReference type="RefSeq" id="WP_048688268.1">
    <property type="nucleotide sequence ID" value="NZ_KQ130482.1"/>
</dbReference>
<keyword evidence="5 9" id="KW-0798">TonB box</keyword>
<dbReference type="InterPro" id="IPR036942">
    <property type="entry name" value="Beta-barrel_TonB_sf"/>
</dbReference>
<evidence type="ECO:0000256" key="5">
    <source>
        <dbReference type="ARBA" id="ARBA00023077"/>
    </source>
</evidence>
<comment type="subcellular location">
    <subcellularLocation>
        <location evidence="1 8">Cell outer membrane</location>
        <topology evidence="1 8">Multi-pass membrane protein</topology>
    </subcellularLocation>
</comment>
<sequence length="974" mass="106391">MRLKLSKVMLSLLAASSVSTFGYAAENEEQIEKIQVTGIAGSLAESARLKRFNPTISDSVVAEDIGKLPDNNIAEALQRITGVSIKSDFGVGESVTIRGVSQNLVLLNGRSTSGPNRGGISLDDFPSSFLKKVEVIKSPTPEMLEGALGGTVNMATIRPLELKEPLTAISIDGEYADKTENLGPKVSAAFGRNWELGGAGTFGANINFAYQDRELRRDEFFNKVSMVDDIDLDGDGSVDVSGGPNGKFQLRTENTLEQKKEQRERTAFGVSLQWAPESADANIYLDISKSELDGGQEAYSILDVAGAVKPTSNSFYDANGMLQNYQLENVFVIPKTWSDFTASDASSNAIGGEWYITDTVKISSEYSISKAEELQTASEFNLRPISRSGYQADGSVAEHKTTVTVNHTDSKVPSLVYDDSTILTGADNLVFREMYHKTISTDNQESAFRFDVELTDLGLDFLSKIKAGVRTTETEYSSSRFDLTYNGSSNLKDSHKKAKYNGVLKPTWIDSSIISDSFTTFNQSNTFDQTGFAGANGLSTYRVYDASILSNNVEQTFAEVQQILAGSDRALTGSLADNMTESINSYKEIEETTRALYTQFHVEFGDVNAVVGGRYVETELTSSIVDYVDANGNKVLDTKMNDYKDFLPSLNATYTLTDSTLVRFAAAKVMRRADFDDLSPSLVINNEKTSGTSGSYELEPYRVTQYDLSLEHYFGDGNLVSAAIFYKDVASFTENRTTCVADSSTITGQGTTQWSTICLLDTAGVNKGEIVTHSNSDATAGENFVIAKRNDGLTGIQIAKEVNGGSGEVTGLELAYQQQLDMVPGLGVNVNYTYADSSQPDGNPLLNISNHTFNGQVYWENDGFQLRLAYNWRDKFLDTQVEKRVETVGALGLGIKNSGDPTAAGFDPTVGNNYRNARGQFDFSASYDLNENVTFVLNAVNLTGSPISYSNELNSDWKYSEADRRYTMGVRAKF</sequence>
<dbReference type="InterPro" id="IPR039426">
    <property type="entry name" value="TonB-dep_rcpt-like"/>
</dbReference>
<protein>
    <submittedName>
        <fullName evidence="13">TonB-dependent receptor</fullName>
    </submittedName>
</protein>
<dbReference type="SUPFAM" id="SSF56935">
    <property type="entry name" value="Porins"/>
    <property type="match status" value="1"/>
</dbReference>
<keyword evidence="14" id="KW-1185">Reference proteome</keyword>
<dbReference type="GO" id="GO:0009279">
    <property type="term" value="C:cell outer membrane"/>
    <property type="evidence" value="ECO:0007669"/>
    <property type="project" value="UniProtKB-SubCell"/>
</dbReference>
<name>A0A0J8GVD6_9ALTE</name>
<dbReference type="InterPro" id="IPR010104">
    <property type="entry name" value="TonB_rcpt_bac"/>
</dbReference>
<feature type="domain" description="TonB-dependent receptor plug" evidence="12">
    <location>
        <begin position="54"/>
        <end position="151"/>
    </location>
</feature>
<keyword evidence="4 8" id="KW-0812">Transmembrane</keyword>
<proteinExistence type="inferred from homology"/>
<dbReference type="Gene3D" id="2.170.130.10">
    <property type="entry name" value="TonB-dependent receptor, plug domain"/>
    <property type="match status" value="1"/>
</dbReference>
<keyword evidence="6 8" id="KW-0472">Membrane</keyword>
<keyword evidence="10" id="KW-0732">Signal</keyword>
<evidence type="ECO:0000256" key="8">
    <source>
        <dbReference type="PROSITE-ProRule" id="PRU01360"/>
    </source>
</evidence>
<dbReference type="Pfam" id="PF00593">
    <property type="entry name" value="TonB_dep_Rec_b-barrel"/>
    <property type="match status" value="1"/>
</dbReference>
<evidence type="ECO:0000259" key="11">
    <source>
        <dbReference type="Pfam" id="PF00593"/>
    </source>
</evidence>
<dbReference type="InterPro" id="IPR012910">
    <property type="entry name" value="Plug_dom"/>
</dbReference>
<feature type="signal peptide" evidence="10">
    <location>
        <begin position="1"/>
        <end position="24"/>
    </location>
</feature>
<accession>A0A0J8GVD6</accession>
<evidence type="ECO:0000313" key="14">
    <source>
        <dbReference type="Proteomes" id="UP000037600"/>
    </source>
</evidence>
<dbReference type="AlphaFoldDB" id="A0A0J8GVD6"/>
<evidence type="ECO:0000256" key="9">
    <source>
        <dbReference type="RuleBase" id="RU003357"/>
    </source>
</evidence>
<evidence type="ECO:0000256" key="7">
    <source>
        <dbReference type="ARBA" id="ARBA00023237"/>
    </source>
</evidence>
<dbReference type="InterPro" id="IPR000531">
    <property type="entry name" value="Beta-barrel_TonB"/>
</dbReference>
<evidence type="ECO:0000256" key="6">
    <source>
        <dbReference type="ARBA" id="ARBA00023136"/>
    </source>
</evidence>
<dbReference type="PROSITE" id="PS52016">
    <property type="entry name" value="TONB_DEPENDENT_REC_3"/>
    <property type="match status" value="1"/>
</dbReference>
<dbReference type="PATRIC" id="fig|1513271.3.peg.166"/>
<dbReference type="STRING" id="1513271.XM47_00795"/>
<keyword evidence="2 8" id="KW-0813">Transport</keyword>
<dbReference type="OrthoDB" id="8727862at2"/>
<dbReference type="NCBIfam" id="TIGR01782">
    <property type="entry name" value="TonB-Xanth-Caul"/>
    <property type="match status" value="1"/>
</dbReference>
<evidence type="ECO:0000259" key="12">
    <source>
        <dbReference type="Pfam" id="PF07715"/>
    </source>
</evidence>
<dbReference type="EMBL" id="LAZL01000002">
    <property type="protein sequence ID" value="KMT66702.1"/>
    <property type="molecule type" value="Genomic_DNA"/>
</dbReference>
<keyword evidence="7 8" id="KW-0998">Cell outer membrane</keyword>
<comment type="similarity">
    <text evidence="8 9">Belongs to the TonB-dependent receptor family.</text>
</comment>
<dbReference type="Proteomes" id="UP000037600">
    <property type="component" value="Unassembled WGS sequence"/>
</dbReference>
<gene>
    <name evidence="13" type="ORF">XM47_00795</name>
</gene>
<dbReference type="Pfam" id="PF07715">
    <property type="entry name" value="Plug"/>
    <property type="match status" value="1"/>
</dbReference>
<dbReference type="PANTHER" id="PTHR40980:SF3">
    <property type="entry name" value="TONB-DEPENDENT RECEPTOR-LIKE BETA-BARREL DOMAIN-CONTAINING PROTEIN"/>
    <property type="match status" value="1"/>
</dbReference>
<dbReference type="PANTHER" id="PTHR40980">
    <property type="entry name" value="PLUG DOMAIN-CONTAINING PROTEIN"/>
    <property type="match status" value="1"/>
</dbReference>